<comment type="caution">
    <text evidence="1">The sequence shown here is derived from an EMBL/GenBank/DDBJ whole genome shotgun (WGS) entry which is preliminary data.</text>
</comment>
<organism evidence="1 2">
    <name type="scientific">Sordaria macrospora</name>
    <dbReference type="NCBI Taxonomy" id="5147"/>
    <lineage>
        <taxon>Eukaryota</taxon>
        <taxon>Fungi</taxon>
        <taxon>Dikarya</taxon>
        <taxon>Ascomycota</taxon>
        <taxon>Pezizomycotina</taxon>
        <taxon>Sordariomycetes</taxon>
        <taxon>Sordariomycetidae</taxon>
        <taxon>Sordariales</taxon>
        <taxon>Sordariaceae</taxon>
        <taxon>Sordaria</taxon>
    </lineage>
</organism>
<dbReference type="EMBL" id="NMPR01000289">
    <property type="protein sequence ID" value="KAA8623947.1"/>
    <property type="molecule type" value="Genomic_DNA"/>
</dbReference>
<name>A0A8S8ZE09_SORMA</name>
<dbReference type="AlphaFoldDB" id="A0A8S8ZE09"/>
<reference evidence="1 2" key="1">
    <citation type="submission" date="2017-07" db="EMBL/GenBank/DDBJ databases">
        <title>Genome sequence of the Sordaria macrospora wild type strain R19027.</title>
        <authorList>
            <person name="Nowrousian M."/>
            <person name="Teichert I."/>
            <person name="Kueck U."/>
        </authorList>
    </citation>
    <scope>NUCLEOTIDE SEQUENCE [LARGE SCALE GENOMIC DNA]</scope>
    <source>
        <strain evidence="1 2">R19027</strain>
        <tissue evidence="1">Mycelium</tissue>
    </source>
</reference>
<accession>A0A8S8ZE09</accession>
<dbReference type="Proteomes" id="UP000433876">
    <property type="component" value="Unassembled WGS sequence"/>
</dbReference>
<protein>
    <submittedName>
        <fullName evidence="1">Uncharacterized protein</fullName>
    </submittedName>
</protein>
<gene>
    <name evidence="1" type="ORF">SMACR_01518</name>
</gene>
<evidence type="ECO:0000313" key="1">
    <source>
        <dbReference type="EMBL" id="KAA8623947.1"/>
    </source>
</evidence>
<dbReference type="VEuPathDB" id="FungiDB:SMAC_01518"/>
<sequence>MEATLECCEERVRAHEEKKKKFESSWEFEEWTREGLYVQEFSAEEFPKRKKILMPKRDQQKYAMIEGVFARVTGRHRVDGDHSDTPTTE</sequence>
<proteinExistence type="predicted"/>
<evidence type="ECO:0000313" key="2">
    <source>
        <dbReference type="Proteomes" id="UP000433876"/>
    </source>
</evidence>